<accession>A0A0D2K4X7</accession>
<feature type="non-terminal residue" evidence="1">
    <location>
        <position position="55"/>
    </location>
</feature>
<evidence type="ECO:0000313" key="1">
    <source>
        <dbReference type="EMBL" id="KIZ05518.1"/>
    </source>
</evidence>
<gene>
    <name evidence="1" type="ORF">MNEG_2427</name>
</gene>
<protein>
    <submittedName>
        <fullName evidence="1">Uncharacterized protein</fullName>
    </submittedName>
</protein>
<keyword evidence="2" id="KW-1185">Reference proteome</keyword>
<name>A0A0D2K4X7_9CHLO</name>
<reference evidence="1 2" key="1">
    <citation type="journal article" date="2013" name="BMC Genomics">
        <title>Reconstruction of the lipid metabolism for the microalga Monoraphidium neglectum from its genome sequence reveals characteristics suitable for biofuel production.</title>
        <authorList>
            <person name="Bogen C."/>
            <person name="Al-Dilaimi A."/>
            <person name="Albersmeier A."/>
            <person name="Wichmann J."/>
            <person name="Grundmann M."/>
            <person name="Rupp O."/>
            <person name="Lauersen K.J."/>
            <person name="Blifernez-Klassen O."/>
            <person name="Kalinowski J."/>
            <person name="Goesmann A."/>
            <person name="Mussgnug J.H."/>
            <person name="Kruse O."/>
        </authorList>
    </citation>
    <scope>NUCLEOTIDE SEQUENCE [LARGE SCALE GENOMIC DNA]</scope>
    <source>
        <strain evidence="1 2">SAG 48.87</strain>
    </source>
</reference>
<dbReference type="KEGG" id="mng:MNEG_2427"/>
<dbReference type="RefSeq" id="XP_013904537.1">
    <property type="nucleotide sequence ID" value="XM_014049083.1"/>
</dbReference>
<dbReference type="EMBL" id="KK100494">
    <property type="protein sequence ID" value="KIZ05518.1"/>
    <property type="molecule type" value="Genomic_DNA"/>
</dbReference>
<evidence type="ECO:0000313" key="2">
    <source>
        <dbReference type="Proteomes" id="UP000054498"/>
    </source>
</evidence>
<dbReference type="GeneID" id="25735305"/>
<sequence>MGRASKEPLAPVAVHLGGNVVRLPPEMLGGGWSGISSTAGEPQDDERAALDLLLG</sequence>
<dbReference type="AlphaFoldDB" id="A0A0D2K4X7"/>
<dbReference type="Proteomes" id="UP000054498">
    <property type="component" value="Unassembled WGS sequence"/>
</dbReference>
<organism evidence="1 2">
    <name type="scientific">Monoraphidium neglectum</name>
    <dbReference type="NCBI Taxonomy" id="145388"/>
    <lineage>
        <taxon>Eukaryota</taxon>
        <taxon>Viridiplantae</taxon>
        <taxon>Chlorophyta</taxon>
        <taxon>core chlorophytes</taxon>
        <taxon>Chlorophyceae</taxon>
        <taxon>CS clade</taxon>
        <taxon>Sphaeropleales</taxon>
        <taxon>Selenastraceae</taxon>
        <taxon>Monoraphidium</taxon>
    </lineage>
</organism>
<proteinExistence type="predicted"/>